<gene>
    <name evidence="1" type="ORF">U27_06498</name>
</gene>
<dbReference type="Proteomes" id="UP000030661">
    <property type="component" value="Unassembled WGS sequence"/>
</dbReference>
<evidence type="ECO:0008006" key="3">
    <source>
        <dbReference type="Google" id="ProtNLM"/>
    </source>
</evidence>
<proteinExistence type="predicted"/>
<dbReference type="STRING" id="1499967.U27_06498"/>
<reference evidence="1" key="1">
    <citation type="journal article" date="2015" name="PeerJ">
        <title>First genomic representation of candidate bacterial phylum KSB3 points to enhanced environmental sensing as a trigger of wastewater bulking.</title>
        <authorList>
            <person name="Sekiguchi Y."/>
            <person name="Ohashi A."/>
            <person name="Parks D.H."/>
            <person name="Yamauchi T."/>
            <person name="Tyson G.W."/>
            <person name="Hugenholtz P."/>
        </authorList>
    </citation>
    <scope>NUCLEOTIDE SEQUENCE [LARGE SCALE GENOMIC DNA]</scope>
</reference>
<dbReference type="EMBL" id="DF820470">
    <property type="protein sequence ID" value="GAK59513.1"/>
    <property type="molecule type" value="Genomic_DNA"/>
</dbReference>
<dbReference type="HOGENOM" id="CLU_2714141_0_0_0"/>
<keyword evidence="2" id="KW-1185">Reference proteome</keyword>
<dbReference type="AlphaFoldDB" id="A0A081C4K8"/>
<evidence type="ECO:0000313" key="2">
    <source>
        <dbReference type="Proteomes" id="UP000030661"/>
    </source>
</evidence>
<protein>
    <recommendedName>
        <fullName evidence="3">SpoVT-AbrB domain-containing protein</fullName>
    </recommendedName>
</protein>
<accession>A0A081C4K8</accession>
<dbReference type="SUPFAM" id="SSF89447">
    <property type="entry name" value="AbrB/MazE/MraZ-like"/>
    <property type="match status" value="1"/>
</dbReference>
<dbReference type="InterPro" id="IPR037914">
    <property type="entry name" value="SpoVT-AbrB_sf"/>
</dbReference>
<organism evidence="1">
    <name type="scientific">Vecturithrix granuli</name>
    <dbReference type="NCBI Taxonomy" id="1499967"/>
    <lineage>
        <taxon>Bacteria</taxon>
        <taxon>Candidatus Moduliflexota</taxon>
        <taxon>Candidatus Vecturitrichia</taxon>
        <taxon>Candidatus Vecturitrichales</taxon>
        <taxon>Candidatus Vecturitrichaceae</taxon>
        <taxon>Candidatus Vecturithrix</taxon>
    </lineage>
</organism>
<evidence type="ECO:0000313" key="1">
    <source>
        <dbReference type="EMBL" id="GAK59513.1"/>
    </source>
</evidence>
<name>A0A081C4K8_VECG1</name>
<sequence length="81" mass="9183">MTLVVKTTHDNTISLPAWLMTRLHLHDGEEVKASIEGPTLRFTPLDQFLALRGVLSEDKAFEQAMTYLDQAWQTWTSPPSV</sequence>